<accession>A0A9P8LB33</accession>
<proteinExistence type="predicted"/>
<feature type="region of interest" description="Disordered" evidence="1">
    <location>
        <begin position="17"/>
        <end position="94"/>
    </location>
</feature>
<feature type="region of interest" description="Disordered" evidence="1">
    <location>
        <begin position="108"/>
        <end position="149"/>
    </location>
</feature>
<evidence type="ECO:0000313" key="3">
    <source>
        <dbReference type="Proteomes" id="UP000750711"/>
    </source>
</evidence>
<dbReference type="Gene3D" id="3.40.50.620">
    <property type="entry name" value="HUPs"/>
    <property type="match status" value="1"/>
</dbReference>
<feature type="region of interest" description="Disordered" evidence="1">
    <location>
        <begin position="429"/>
        <end position="466"/>
    </location>
</feature>
<sequence length="688" mass="72522">MSLESSLEEERVEVLKLLESPKVRHAHRSSSSSRPVTSPGFHGRAGSPAGARSPVRSMLDMAEEAPPRHASTTGIGITGVASRDRPDSAGASGGINSLLDVDGFPPSRLGQSLNAHPVAPAPTSAPMHRSRSDAAAHPPVAGPRHLRDLGGPLVSQARYTPNSDYQFEMLPSVPAHAAPKRVTQGGRLSSSYVPNSMASVMRGADMSQLPARGRDGGRSSIRGPGVSPHGHSRSPVPRAGRSQSPNSRLLNTNSMNFMPTPGISVLGSGEVVDLNSAYSRLSDAALARSGGSLSHLPTRAPTGQHLRADSGELVSPSGEVRLAKDSDEEAVLGSSEESDSGGGSSGGETWALEERRGRRMVSKKTSRSISDADWEDSDDGSGPRKGEAGVGGGGENINTSRRPLSLLAAAEEERKMVSSRYKVKSLLSPVSVSPPGERLTSKRPGVHPSTSFDHAGIGASTPLTSDTEADLTDIKRAQRMNIAISPITSTPESHRAVRTIIRGEFAKMQHEAEEGLRRQRTYLVATDLSDEAAHALEWTIGTVLRDGDTLLAVYAVDEDTGTGKGGDGERSGGVAIGEGAAAVRDQAEVVGSFTAKSHIADISSAYLPLASGSATGLAQNTDSNPTSPEGRTKTKAEQERFRAAEDITQRCVKLLRKTRLQVRVVVEVIHCKSPKHLITEVVSFLELH</sequence>
<dbReference type="EMBL" id="JAGHQM010000697">
    <property type="protein sequence ID" value="KAH0558943.1"/>
    <property type="molecule type" value="Genomic_DNA"/>
</dbReference>
<feature type="compositionally biased region" description="Basic residues" evidence="1">
    <location>
        <begin position="357"/>
        <end position="366"/>
    </location>
</feature>
<comment type="caution">
    <text evidence="2">The sequence shown here is derived from an EMBL/GenBank/DDBJ whole genome shotgun (WGS) entry which is preliminary data.</text>
</comment>
<organism evidence="2 3">
    <name type="scientific">Trichoglossum hirsutum</name>
    <dbReference type="NCBI Taxonomy" id="265104"/>
    <lineage>
        <taxon>Eukaryota</taxon>
        <taxon>Fungi</taxon>
        <taxon>Dikarya</taxon>
        <taxon>Ascomycota</taxon>
        <taxon>Pezizomycotina</taxon>
        <taxon>Geoglossomycetes</taxon>
        <taxon>Geoglossales</taxon>
        <taxon>Geoglossaceae</taxon>
        <taxon>Trichoglossum</taxon>
    </lineage>
</organism>
<dbReference type="Proteomes" id="UP000750711">
    <property type="component" value="Unassembled WGS sequence"/>
</dbReference>
<dbReference type="AlphaFoldDB" id="A0A9P8LB33"/>
<dbReference type="PANTHER" id="PTHR46100:SF4">
    <property type="entry name" value="USPA DOMAIN-CONTAINING PROTEIN"/>
    <property type="match status" value="1"/>
</dbReference>
<dbReference type="InterPro" id="IPR014729">
    <property type="entry name" value="Rossmann-like_a/b/a_fold"/>
</dbReference>
<feature type="region of interest" description="Disordered" evidence="1">
    <location>
        <begin position="290"/>
        <end position="402"/>
    </location>
</feature>
<gene>
    <name evidence="2" type="ORF">GP486_004434</name>
</gene>
<feature type="region of interest" description="Disordered" evidence="1">
    <location>
        <begin position="614"/>
        <end position="639"/>
    </location>
</feature>
<evidence type="ECO:0000313" key="2">
    <source>
        <dbReference type="EMBL" id="KAH0558943.1"/>
    </source>
</evidence>
<evidence type="ECO:0008006" key="4">
    <source>
        <dbReference type="Google" id="ProtNLM"/>
    </source>
</evidence>
<feature type="compositionally biased region" description="Basic and acidic residues" evidence="1">
    <location>
        <begin position="630"/>
        <end position="639"/>
    </location>
</feature>
<feature type="region of interest" description="Disordered" evidence="1">
    <location>
        <begin position="208"/>
        <end position="255"/>
    </location>
</feature>
<reference evidence="2" key="1">
    <citation type="submission" date="2021-03" db="EMBL/GenBank/DDBJ databases">
        <title>Comparative genomics and phylogenomic investigation of the class Geoglossomycetes provide insights into ecological specialization and systematics.</title>
        <authorList>
            <person name="Melie T."/>
            <person name="Pirro S."/>
            <person name="Miller A.N."/>
            <person name="Quandt A."/>
        </authorList>
    </citation>
    <scope>NUCLEOTIDE SEQUENCE</scope>
    <source>
        <strain evidence="2">CAQ_001_2017</strain>
    </source>
</reference>
<dbReference type="SUPFAM" id="SSF52402">
    <property type="entry name" value="Adenine nucleotide alpha hydrolases-like"/>
    <property type="match status" value="1"/>
</dbReference>
<keyword evidence="3" id="KW-1185">Reference proteome</keyword>
<dbReference type="PANTHER" id="PTHR46100">
    <property type="entry name" value="IMP2'P"/>
    <property type="match status" value="1"/>
</dbReference>
<protein>
    <recommendedName>
        <fullName evidence="4">UspA domain-containing protein</fullName>
    </recommendedName>
</protein>
<feature type="compositionally biased region" description="Polar residues" evidence="1">
    <location>
        <begin position="614"/>
        <end position="629"/>
    </location>
</feature>
<evidence type="ECO:0000256" key="1">
    <source>
        <dbReference type="SAM" id="MobiDB-lite"/>
    </source>
</evidence>
<feature type="compositionally biased region" description="Polar residues" evidence="1">
    <location>
        <begin position="241"/>
        <end position="255"/>
    </location>
</feature>
<name>A0A9P8LB33_9PEZI</name>